<reference evidence="2 3" key="1">
    <citation type="submission" date="2024-03" db="EMBL/GenBank/DDBJ databases">
        <title>The genome assembly and annotation of the cricket Gryllus longicercus Weissman &amp; Gray.</title>
        <authorList>
            <person name="Szrajer S."/>
            <person name="Gray D."/>
            <person name="Ylla G."/>
        </authorList>
    </citation>
    <scope>NUCLEOTIDE SEQUENCE [LARGE SCALE GENOMIC DNA]</scope>
    <source>
        <strain evidence="2">DAG 2021-001</strain>
        <tissue evidence="2">Whole body minus gut</tissue>
    </source>
</reference>
<proteinExistence type="predicted"/>
<dbReference type="EMBL" id="JAZDUA010000035">
    <property type="protein sequence ID" value="KAK7871675.1"/>
    <property type="molecule type" value="Genomic_DNA"/>
</dbReference>
<dbReference type="InterPro" id="IPR016186">
    <property type="entry name" value="C-type_lectin-like/link_sf"/>
</dbReference>
<evidence type="ECO:0000313" key="3">
    <source>
        <dbReference type="Proteomes" id="UP001378592"/>
    </source>
</evidence>
<dbReference type="Proteomes" id="UP001378592">
    <property type="component" value="Unassembled WGS sequence"/>
</dbReference>
<dbReference type="AlphaFoldDB" id="A0AAN9VUI4"/>
<dbReference type="Gene3D" id="3.10.100.10">
    <property type="entry name" value="Mannose-Binding Protein A, subunit A"/>
    <property type="match status" value="1"/>
</dbReference>
<dbReference type="Pfam" id="PF00059">
    <property type="entry name" value="Lectin_C"/>
    <property type="match status" value="1"/>
</dbReference>
<accession>A0AAN9VUI4</accession>
<feature type="domain" description="C-type lectin" evidence="1">
    <location>
        <begin position="123"/>
        <end position="178"/>
    </location>
</feature>
<name>A0AAN9VUI4_9ORTH</name>
<evidence type="ECO:0000313" key="2">
    <source>
        <dbReference type="EMBL" id="KAK7871675.1"/>
    </source>
</evidence>
<dbReference type="InterPro" id="IPR016187">
    <property type="entry name" value="CTDL_fold"/>
</dbReference>
<organism evidence="2 3">
    <name type="scientific">Gryllus longicercus</name>
    <dbReference type="NCBI Taxonomy" id="2509291"/>
    <lineage>
        <taxon>Eukaryota</taxon>
        <taxon>Metazoa</taxon>
        <taxon>Ecdysozoa</taxon>
        <taxon>Arthropoda</taxon>
        <taxon>Hexapoda</taxon>
        <taxon>Insecta</taxon>
        <taxon>Pterygota</taxon>
        <taxon>Neoptera</taxon>
        <taxon>Polyneoptera</taxon>
        <taxon>Orthoptera</taxon>
        <taxon>Ensifera</taxon>
        <taxon>Gryllidea</taxon>
        <taxon>Grylloidea</taxon>
        <taxon>Gryllidae</taxon>
        <taxon>Gryllinae</taxon>
        <taxon>Gryllus</taxon>
    </lineage>
</organism>
<keyword evidence="3" id="KW-1185">Reference proteome</keyword>
<gene>
    <name evidence="2" type="ORF">R5R35_009041</name>
</gene>
<protein>
    <recommendedName>
        <fullName evidence="1">C-type lectin domain-containing protein</fullName>
    </recommendedName>
</protein>
<dbReference type="SUPFAM" id="SSF56436">
    <property type="entry name" value="C-type lectin-like"/>
    <property type="match status" value="1"/>
</dbReference>
<comment type="caution">
    <text evidence="2">The sequence shown here is derived from an EMBL/GenBank/DDBJ whole genome shotgun (WGS) entry which is preliminary data.</text>
</comment>
<evidence type="ECO:0000259" key="1">
    <source>
        <dbReference type="Pfam" id="PF00059"/>
    </source>
</evidence>
<sequence>MASPLKGTDVARAAIVGVLCVLIDVSSEERQAATLFSFSISSRRNSTGHRHIRAVFNTPDPIFSRNAGGDETLFDVKQNINIEGNKKVIQLILSVVVLADERRPPFGYERVPGVGWYRLHLTPLTWEEARLACEAEGAHLAVLNSQEEAKALKNIFAKERSSELYAFVGFSDLKDGRYLTIFGETLHEAGFDS</sequence>
<dbReference type="CDD" id="cd00037">
    <property type="entry name" value="CLECT"/>
    <property type="match status" value="1"/>
</dbReference>
<dbReference type="InterPro" id="IPR001304">
    <property type="entry name" value="C-type_lectin-like"/>
</dbReference>